<name>A0A1R1Y071_9FUNG</name>
<accession>A0A1R1Y071</accession>
<dbReference type="Proteomes" id="UP000187429">
    <property type="component" value="Unassembled WGS sequence"/>
</dbReference>
<dbReference type="InterPro" id="IPR021109">
    <property type="entry name" value="Peptidase_aspartic_dom_sf"/>
</dbReference>
<sequence length="380" mass="43708">MDVMKKLIDSAQYCKNPPRSRQFKDSNYLNNNSEKEVNKDLNCLEIDLDENEVFMAEKRNINNISAKSNKMNRIVEPKHTRIEMAEYSDKLIIQSRKPATKKISQNIIPYSIGKDLANSKADLPYSQLLQVAPSVKSELIGLCKKQDTKELSNVETEDFNNTNCRGIIKIFDGRHWAVLNSEAACSVIFTALMKEIGLEVDFESYQFFKTADGSRHYTLRVVSQVPIEIANYKFPCDVLIMDLKKPILILVTEWFSKYNAILDLKSKEFILENPVLEVVLKLYTINPKIILRDEYEVFGVGVSKEAINKLSIPNTFNDLLIKFSSFFASDLSELTQKEATEHTIDTGTALPIKQYPYRMPHMIKEKEKSEIDKMEKKSYL</sequence>
<reference evidence="2" key="1">
    <citation type="submission" date="2017-01" db="EMBL/GenBank/DDBJ databases">
        <authorList>
            <person name="Wang Y."/>
            <person name="White M."/>
            <person name="Kvist S."/>
            <person name="Moncalvo J.-M."/>
        </authorList>
    </citation>
    <scope>NUCLEOTIDE SEQUENCE [LARGE SCALE GENOMIC DNA]</scope>
    <source>
        <strain evidence="2">ID-206-W2</strain>
    </source>
</reference>
<dbReference type="AlphaFoldDB" id="A0A1R1Y071"/>
<dbReference type="EMBL" id="LSSM01002793">
    <property type="protein sequence ID" value="OMJ20303.1"/>
    <property type="molecule type" value="Genomic_DNA"/>
</dbReference>
<evidence type="ECO:0000313" key="2">
    <source>
        <dbReference type="Proteomes" id="UP000187429"/>
    </source>
</evidence>
<gene>
    <name evidence="1" type="ORF">AYI69_g6268</name>
</gene>
<proteinExistence type="predicted"/>
<evidence type="ECO:0000313" key="1">
    <source>
        <dbReference type="EMBL" id="OMJ20303.1"/>
    </source>
</evidence>
<protein>
    <submittedName>
        <fullName evidence="1">Uncharacterized protein</fullName>
    </submittedName>
</protein>
<dbReference type="OrthoDB" id="425619at2759"/>
<keyword evidence="2" id="KW-1185">Reference proteome</keyword>
<dbReference type="Pfam" id="PF08284">
    <property type="entry name" value="RVP_2"/>
    <property type="match status" value="1"/>
</dbReference>
<dbReference type="Gene3D" id="2.40.70.10">
    <property type="entry name" value="Acid Proteases"/>
    <property type="match status" value="1"/>
</dbReference>
<comment type="caution">
    <text evidence="1">The sequence shown here is derived from an EMBL/GenBank/DDBJ whole genome shotgun (WGS) entry which is preliminary data.</text>
</comment>
<organism evidence="1 2">
    <name type="scientific">Smittium culicis</name>
    <dbReference type="NCBI Taxonomy" id="133412"/>
    <lineage>
        <taxon>Eukaryota</taxon>
        <taxon>Fungi</taxon>
        <taxon>Fungi incertae sedis</taxon>
        <taxon>Zoopagomycota</taxon>
        <taxon>Kickxellomycotina</taxon>
        <taxon>Harpellomycetes</taxon>
        <taxon>Harpellales</taxon>
        <taxon>Legeriomycetaceae</taxon>
        <taxon>Smittium</taxon>
    </lineage>
</organism>